<dbReference type="Pfam" id="PF07729">
    <property type="entry name" value="FCD"/>
    <property type="match status" value="1"/>
</dbReference>
<dbReference type="Gene3D" id="1.10.10.10">
    <property type="entry name" value="Winged helix-like DNA-binding domain superfamily/Winged helix DNA-binding domain"/>
    <property type="match status" value="1"/>
</dbReference>
<name>A0A381NTW1_9ZZZZ</name>
<dbReference type="SUPFAM" id="SSF46785">
    <property type="entry name" value="Winged helix' DNA-binding domain"/>
    <property type="match status" value="1"/>
</dbReference>
<dbReference type="SUPFAM" id="SSF48008">
    <property type="entry name" value="GntR ligand-binding domain-like"/>
    <property type="match status" value="1"/>
</dbReference>
<keyword evidence="2" id="KW-0805">Transcription regulation</keyword>
<dbReference type="SMART" id="SM00895">
    <property type="entry name" value="FCD"/>
    <property type="match status" value="1"/>
</dbReference>
<dbReference type="PROSITE" id="PS50949">
    <property type="entry name" value="HTH_GNTR"/>
    <property type="match status" value="1"/>
</dbReference>
<dbReference type="AlphaFoldDB" id="A0A381NTW1"/>
<feature type="domain" description="HTH gntR-type" evidence="7">
    <location>
        <begin position="5"/>
        <end position="73"/>
    </location>
</feature>
<evidence type="ECO:0000256" key="6">
    <source>
        <dbReference type="ARBA" id="ARBA00039592"/>
    </source>
</evidence>
<dbReference type="PANTHER" id="PTHR43537">
    <property type="entry name" value="TRANSCRIPTIONAL REGULATOR, GNTR FAMILY"/>
    <property type="match status" value="1"/>
</dbReference>
<evidence type="ECO:0000259" key="7">
    <source>
        <dbReference type="PROSITE" id="PS50949"/>
    </source>
</evidence>
<dbReference type="Gene3D" id="1.20.120.530">
    <property type="entry name" value="GntR ligand-binding domain-like"/>
    <property type="match status" value="1"/>
</dbReference>
<dbReference type="EMBL" id="UINC01000591">
    <property type="protein sequence ID" value="SUZ58000.1"/>
    <property type="molecule type" value="Genomic_DNA"/>
</dbReference>
<evidence type="ECO:0000256" key="3">
    <source>
        <dbReference type="ARBA" id="ARBA00023125"/>
    </source>
</evidence>
<dbReference type="Pfam" id="PF00392">
    <property type="entry name" value="GntR"/>
    <property type="match status" value="1"/>
</dbReference>
<comment type="function">
    <text evidence="5">Transcriptional repressor for the pyruvate dehydrogenase complex genes aceEF and lpd.</text>
</comment>
<evidence type="ECO:0000256" key="1">
    <source>
        <dbReference type="ARBA" id="ARBA00022491"/>
    </source>
</evidence>
<reference evidence="8" key="1">
    <citation type="submission" date="2018-05" db="EMBL/GenBank/DDBJ databases">
        <authorList>
            <person name="Lanie J.A."/>
            <person name="Ng W.-L."/>
            <person name="Kazmierczak K.M."/>
            <person name="Andrzejewski T.M."/>
            <person name="Davidsen T.M."/>
            <person name="Wayne K.J."/>
            <person name="Tettelin H."/>
            <person name="Glass J.I."/>
            <person name="Rusch D."/>
            <person name="Podicherti R."/>
            <person name="Tsui H.-C.T."/>
            <person name="Winkler M.E."/>
        </authorList>
    </citation>
    <scope>NUCLEOTIDE SEQUENCE</scope>
</reference>
<dbReference type="PRINTS" id="PR00035">
    <property type="entry name" value="HTHGNTR"/>
</dbReference>
<dbReference type="CDD" id="cd07377">
    <property type="entry name" value="WHTH_GntR"/>
    <property type="match status" value="1"/>
</dbReference>
<dbReference type="InterPro" id="IPR008920">
    <property type="entry name" value="TF_FadR/GntR_C"/>
</dbReference>
<keyword evidence="1" id="KW-0678">Repressor</keyword>
<keyword evidence="4" id="KW-0804">Transcription</keyword>
<protein>
    <recommendedName>
        <fullName evidence="6">Pyruvate dehydrogenase complex repressor</fullName>
    </recommendedName>
</protein>
<dbReference type="SMART" id="SM00345">
    <property type="entry name" value="HTH_GNTR"/>
    <property type="match status" value="1"/>
</dbReference>
<evidence type="ECO:0000256" key="4">
    <source>
        <dbReference type="ARBA" id="ARBA00023163"/>
    </source>
</evidence>
<dbReference type="GO" id="GO:0003700">
    <property type="term" value="F:DNA-binding transcription factor activity"/>
    <property type="evidence" value="ECO:0007669"/>
    <property type="project" value="InterPro"/>
</dbReference>
<dbReference type="PANTHER" id="PTHR43537:SF34">
    <property type="entry name" value="PYRUVATE DEHYDROGENASE COMPLEX REPRESSOR"/>
    <property type="match status" value="1"/>
</dbReference>
<dbReference type="GO" id="GO:0003677">
    <property type="term" value="F:DNA binding"/>
    <property type="evidence" value="ECO:0007669"/>
    <property type="project" value="UniProtKB-KW"/>
</dbReference>
<dbReference type="InterPro" id="IPR036390">
    <property type="entry name" value="WH_DNA-bd_sf"/>
</dbReference>
<accession>A0A381NTW1</accession>
<evidence type="ECO:0000313" key="8">
    <source>
        <dbReference type="EMBL" id="SUZ58000.1"/>
    </source>
</evidence>
<evidence type="ECO:0000256" key="2">
    <source>
        <dbReference type="ARBA" id="ARBA00023015"/>
    </source>
</evidence>
<sequence>MKSKPTIAEIVSKQIEDMIAEGSLQQGARLPSERILAERLEVSRPTLREAKQILTSKGLLKSHQGGGTYVTSALNSSISDPLMNLLKERPEFKFDILELRHTLDSEAAFLAASRATNIEKENIKEKYDTMVEFHLKREDHVASALADVNFHLSITEASHNIALLHITRSIYDVLLTSIENNLKYLYTIKGVEKSLTSQHKLILDSILNGDSEGAKLAAKTHMEFVNKSLSAMDKDKERQERFLHHSSVLSDSK</sequence>
<keyword evidence="3" id="KW-0238">DNA-binding</keyword>
<proteinExistence type="predicted"/>
<dbReference type="InterPro" id="IPR011711">
    <property type="entry name" value="GntR_C"/>
</dbReference>
<evidence type="ECO:0000256" key="5">
    <source>
        <dbReference type="ARBA" id="ARBA00037357"/>
    </source>
</evidence>
<organism evidence="8">
    <name type="scientific">marine metagenome</name>
    <dbReference type="NCBI Taxonomy" id="408172"/>
    <lineage>
        <taxon>unclassified sequences</taxon>
        <taxon>metagenomes</taxon>
        <taxon>ecological metagenomes</taxon>
    </lineage>
</organism>
<gene>
    <name evidence="8" type="ORF">METZ01_LOCUS10854</name>
</gene>
<dbReference type="InterPro" id="IPR000524">
    <property type="entry name" value="Tscrpt_reg_HTH_GntR"/>
</dbReference>
<dbReference type="InterPro" id="IPR036388">
    <property type="entry name" value="WH-like_DNA-bd_sf"/>
</dbReference>